<protein>
    <recommendedName>
        <fullName evidence="13">Cytochrome c oxidase subunit 2</fullName>
    </recommendedName>
</protein>
<keyword evidence="6 13" id="KW-0479">Metal-binding</keyword>
<proteinExistence type="inferred from homology"/>
<feature type="domain" description="Cytochrome oxidase subunit II transmembrane region profile" evidence="16">
    <location>
        <begin position="44"/>
        <end position="139"/>
    </location>
</feature>
<dbReference type="Pfam" id="PF02790">
    <property type="entry name" value="COX2_TM"/>
    <property type="match status" value="1"/>
</dbReference>
<dbReference type="InterPro" id="IPR011759">
    <property type="entry name" value="Cyt_c_oxidase_su2_TM_dom"/>
</dbReference>
<keyword evidence="7" id="KW-1278">Translocase</keyword>
<comment type="function">
    <text evidence="13">Component of the cytochrome c oxidase, the last enzyme in the mitochondrial electron transport chain which drives oxidative phosphorylation. The respiratory chain contains 3 multisubunit complexes succinate dehydrogenase (complex II, CII), ubiquinol-cytochrome c oxidoreductase (cytochrome b-c1 complex, complex III, CIII) and cytochrome c oxidase (complex IV, CIV), that cooperate to transfer electrons derived from NADH and succinate to molecular oxygen, creating an electrochemical gradient over the inner membrane that drives transmembrane transport and the ATP synthase. Cytochrome c oxidase is the component of the respiratory chain that catalyzes the reduction of oxygen to water. Electrons originating from reduced cytochrome c in the intermembrane space (IMS) are transferred via the dinuclear copper A center (CU(A)) of subunit 2 and heme A of subunit 1 to the active site in subunit 1, a binuclear center (BNC) formed by heme A3 and copper B (CU(B)). The BNC reduces molecular oxygen to 2 water molecules using 4 electrons from cytochrome c in the IMS and 4 protons from the mitochondrial matrix.</text>
</comment>
<dbReference type="InterPro" id="IPR008972">
    <property type="entry name" value="Cupredoxin"/>
</dbReference>
<accession>A0A2U9GJ28</accession>
<evidence type="ECO:0000256" key="8">
    <source>
        <dbReference type="ARBA" id="ARBA00022982"/>
    </source>
</evidence>
<feature type="transmembrane region" description="Helical" evidence="14">
    <location>
        <begin position="112"/>
        <end position="134"/>
    </location>
</feature>
<evidence type="ECO:0000256" key="2">
    <source>
        <dbReference type="ARBA" id="ARBA00007866"/>
    </source>
</evidence>
<comment type="catalytic activity">
    <reaction evidence="12">
        <text>4 Fe(II)-[cytochrome c] + O2 + 8 H(+)(in) = 4 Fe(III)-[cytochrome c] + 2 H2O + 4 H(+)(out)</text>
        <dbReference type="Rhea" id="RHEA:11436"/>
        <dbReference type="Rhea" id="RHEA-COMP:10350"/>
        <dbReference type="Rhea" id="RHEA-COMP:14399"/>
        <dbReference type="ChEBI" id="CHEBI:15377"/>
        <dbReference type="ChEBI" id="CHEBI:15378"/>
        <dbReference type="ChEBI" id="CHEBI:15379"/>
        <dbReference type="ChEBI" id="CHEBI:29033"/>
        <dbReference type="ChEBI" id="CHEBI:29034"/>
        <dbReference type="EC" id="7.1.1.9"/>
    </reaction>
    <physiologicalReaction direction="left-to-right" evidence="12">
        <dbReference type="Rhea" id="RHEA:11437"/>
    </physiologicalReaction>
</comment>
<dbReference type="RefSeq" id="YP_009495505.1">
    <property type="nucleotide sequence ID" value="NC_037989.1"/>
</dbReference>
<feature type="domain" description="Cytochrome oxidase subunit II copper A binding" evidence="15">
    <location>
        <begin position="140"/>
        <end position="283"/>
    </location>
</feature>
<organism evidence="17">
    <name type="scientific">Psammoneis japonica</name>
    <dbReference type="NCBI Taxonomy" id="517775"/>
    <lineage>
        <taxon>Eukaryota</taxon>
        <taxon>Sar</taxon>
        <taxon>Stramenopiles</taxon>
        <taxon>Ochrophyta</taxon>
        <taxon>Bacillariophyta</taxon>
        <taxon>Mediophyceae</taxon>
        <taxon>Biddulphiophycidae</taxon>
        <taxon>Triceratiales</taxon>
        <taxon>Plagiogrammaceae</taxon>
        <taxon>Psammoneis</taxon>
    </lineage>
</organism>
<comment type="similarity">
    <text evidence="2 13">Belongs to the cytochrome c oxidase subunit 2 family.</text>
</comment>
<keyword evidence="5 13" id="KW-0812">Transmembrane</keyword>
<dbReference type="InterPro" id="IPR001505">
    <property type="entry name" value="Copper_CuA"/>
</dbReference>
<evidence type="ECO:0000256" key="11">
    <source>
        <dbReference type="ARBA" id="ARBA00023136"/>
    </source>
</evidence>
<dbReference type="PROSITE" id="PS00078">
    <property type="entry name" value="COX2"/>
    <property type="match status" value="1"/>
</dbReference>
<evidence type="ECO:0000256" key="4">
    <source>
        <dbReference type="ARBA" id="ARBA00022660"/>
    </source>
</evidence>
<evidence type="ECO:0000256" key="13">
    <source>
        <dbReference type="RuleBase" id="RU000457"/>
    </source>
</evidence>
<keyword evidence="10 13" id="KW-0186">Copper</keyword>
<dbReference type="GO" id="GO:0005507">
    <property type="term" value="F:copper ion binding"/>
    <property type="evidence" value="ECO:0007669"/>
    <property type="project" value="InterPro"/>
</dbReference>
<gene>
    <name evidence="17" type="primary">cox2</name>
</gene>
<evidence type="ECO:0000256" key="6">
    <source>
        <dbReference type="ARBA" id="ARBA00022723"/>
    </source>
</evidence>
<evidence type="ECO:0000259" key="16">
    <source>
        <dbReference type="PROSITE" id="PS50999"/>
    </source>
</evidence>
<dbReference type="InterPro" id="IPR002429">
    <property type="entry name" value="CcO_II-like_C"/>
</dbReference>
<feature type="transmembrane region" description="Helical" evidence="14">
    <location>
        <begin position="70"/>
        <end position="92"/>
    </location>
</feature>
<dbReference type="GeneID" id="36957553"/>
<dbReference type="GO" id="GO:0042773">
    <property type="term" value="P:ATP synthesis coupled electron transport"/>
    <property type="evidence" value="ECO:0007669"/>
    <property type="project" value="TreeGrafter"/>
</dbReference>
<dbReference type="PROSITE" id="PS50857">
    <property type="entry name" value="COX2_CUA"/>
    <property type="match status" value="1"/>
</dbReference>
<dbReference type="InterPro" id="IPR036257">
    <property type="entry name" value="Cyt_c_oxidase_su2_TM_sf"/>
</dbReference>
<evidence type="ECO:0000256" key="7">
    <source>
        <dbReference type="ARBA" id="ARBA00022967"/>
    </source>
</evidence>
<dbReference type="AlphaFoldDB" id="A0A2U9GJ28"/>
<dbReference type="InterPro" id="IPR045187">
    <property type="entry name" value="CcO_II"/>
</dbReference>
<dbReference type="GO" id="GO:0004129">
    <property type="term" value="F:cytochrome-c oxidase activity"/>
    <property type="evidence" value="ECO:0007669"/>
    <property type="project" value="UniProtKB-EC"/>
</dbReference>
<dbReference type="SUPFAM" id="SSF49503">
    <property type="entry name" value="Cupredoxins"/>
    <property type="match status" value="1"/>
</dbReference>
<evidence type="ECO:0000256" key="12">
    <source>
        <dbReference type="ARBA" id="ARBA00049512"/>
    </source>
</evidence>
<keyword evidence="3 13" id="KW-0813">Transport</keyword>
<comment type="subcellular location">
    <subcellularLocation>
        <location evidence="1">Membrane</location>
        <topology evidence="1">Multi-pass membrane protein</topology>
    </subcellularLocation>
    <subcellularLocation>
        <location evidence="13">Mitochondrion inner membrane</location>
        <topology evidence="13">Multi-pass membrane protein</topology>
    </subcellularLocation>
</comment>
<dbReference type="PANTHER" id="PTHR22888:SF9">
    <property type="entry name" value="CYTOCHROME C OXIDASE SUBUNIT 2"/>
    <property type="match status" value="1"/>
</dbReference>
<dbReference type="SUPFAM" id="SSF81464">
    <property type="entry name" value="Cytochrome c oxidase subunit II-like, transmembrane region"/>
    <property type="match status" value="1"/>
</dbReference>
<keyword evidence="13" id="KW-0999">Mitochondrion inner membrane</keyword>
<keyword evidence="4 13" id="KW-0679">Respiratory chain</keyword>
<evidence type="ECO:0000256" key="5">
    <source>
        <dbReference type="ARBA" id="ARBA00022692"/>
    </source>
</evidence>
<dbReference type="GO" id="GO:0005743">
    <property type="term" value="C:mitochondrial inner membrane"/>
    <property type="evidence" value="ECO:0007669"/>
    <property type="project" value="UniProtKB-SubCell"/>
</dbReference>
<evidence type="ECO:0000256" key="1">
    <source>
        <dbReference type="ARBA" id="ARBA00004141"/>
    </source>
</evidence>
<keyword evidence="9 14" id="KW-1133">Transmembrane helix</keyword>
<sequence length="290" mass="33707">MEDILIFKQLLFLSAVIVLFVGWLLFSTLYYFAEFNKCIIWCDSPAFWQTYFNDPASITMEGILIFNKHLLFLITVIVLFVGWLLFSTLYYFAEFNNRFQTKFVHSKELEIVWTSVPAIILLLLSTPSFTLLYAMDEISEPELSLKILGHQWFWSYEISDFNSCQKNEQSLKYVCYMMVLDGLPKNKRGYFRLLETNKRVILPTNTHLRLLVSAADVLHSWTVPSFGLKVDACPGRLNQVNLFIKRIGVFFGQCSEICGVNHGFMPIVIVSLPTLQYHHYIMTKLELGQN</sequence>
<geneLocation type="mitochondrion" evidence="17"/>
<keyword evidence="8 13" id="KW-0249">Electron transport</keyword>
<dbReference type="PANTHER" id="PTHR22888">
    <property type="entry name" value="CYTOCHROME C OXIDASE, SUBUNIT II"/>
    <property type="match status" value="1"/>
</dbReference>
<name>A0A2U9GJ28_9STRA</name>
<evidence type="ECO:0000313" key="17">
    <source>
        <dbReference type="EMBL" id="AWQ64235.1"/>
    </source>
</evidence>
<evidence type="ECO:0000259" key="15">
    <source>
        <dbReference type="PROSITE" id="PS50857"/>
    </source>
</evidence>
<keyword evidence="13 17" id="KW-0496">Mitochondrion</keyword>
<evidence type="ECO:0000256" key="10">
    <source>
        <dbReference type="ARBA" id="ARBA00023008"/>
    </source>
</evidence>
<dbReference type="Pfam" id="PF00116">
    <property type="entry name" value="COX2"/>
    <property type="match status" value="1"/>
</dbReference>
<keyword evidence="11 13" id="KW-0472">Membrane</keyword>
<evidence type="ECO:0000256" key="9">
    <source>
        <dbReference type="ARBA" id="ARBA00022989"/>
    </source>
</evidence>
<dbReference type="PROSITE" id="PS50999">
    <property type="entry name" value="COX2_TM"/>
    <property type="match status" value="1"/>
</dbReference>
<feature type="transmembrane region" description="Helical" evidence="14">
    <location>
        <begin position="12"/>
        <end position="33"/>
    </location>
</feature>
<comment type="cofactor">
    <cofactor evidence="13">
        <name>Cu cation</name>
        <dbReference type="ChEBI" id="CHEBI:23378"/>
    </cofactor>
    <text evidence="13">Binds a copper A center.</text>
</comment>
<dbReference type="EMBL" id="MG148339">
    <property type="protein sequence ID" value="AWQ64235.1"/>
    <property type="molecule type" value="Genomic_DNA"/>
</dbReference>
<reference evidence="17" key="1">
    <citation type="journal article" date="2018" name="Genome Biol. Evol.">
        <title>Recurrent loss, horizontal transfer, and the obscure origins of mitochondrial introns in diatoms (Bacillariophyta).</title>
        <authorList>
            <person name="Guillory W.X."/>
            <person name="Onyshchenko A."/>
            <person name="Ruck E.C."/>
            <person name="Parks M."/>
            <person name="Nakov T."/>
            <person name="Wickett N.J."/>
            <person name="Alverson A.J."/>
        </authorList>
    </citation>
    <scope>NUCLEOTIDE SEQUENCE</scope>
</reference>
<dbReference type="Gene3D" id="2.60.40.420">
    <property type="entry name" value="Cupredoxins - blue copper proteins"/>
    <property type="match status" value="1"/>
</dbReference>
<evidence type="ECO:0000256" key="14">
    <source>
        <dbReference type="SAM" id="Phobius"/>
    </source>
</evidence>
<evidence type="ECO:0000256" key="3">
    <source>
        <dbReference type="ARBA" id="ARBA00022448"/>
    </source>
</evidence>
<dbReference type="PRINTS" id="PR01166">
    <property type="entry name" value="CYCOXIDASEII"/>
</dbReference>
<dbReference type="Gene3D" id="1.10.287.90">
    <property type="match status" value="1"/>
</dbReference>